<comment type="caution">
    <text evidence="1">The sequence shown here is derived from an EMBL/GenBank/DDBJ whole genome shotgun (WGS) entry which is preliminary data.</text>
</comment>
<name>A0AAP2GPV0_9BACT</name>
<protein>
    <submittedName>
        <fullName evidence="1">Uncharacterized protein</fullName>
    </submittedName>
</protein>
<gene>
    <name evidence="1" type="ORF">KK083_21500</name>
</gene>
<dbReference type="AlphaFoldDB" id="A0AAP2GPV0"/>
<dbReference type="EMBL" id="JAHESF010000026">
    <property type="protein sequence ID" value="MBT1699488.1"/>
    <property type="molecule type" value="Genomic_DNA"/>
</dbReference>
<dbReference type="RefSeq" id="WP_254167475.1">
    <property type="nucleotide sequence ID" value="NZ_JAHESF010000026.1"/>
</dbReference>
<organism evidence="1 2">
    <name type="scientific">Chryseosolibacter histidini</name>
    <dbReference type="NCBI Taxonomy" id="2782349"/>
    <lineage>
        <taxon>Bacteria</taxon>
        <taxon>Pseudomonadati</taxon>
        <taxon>Bacteroidota</taxon>
        <taxon>Cytophagia</taxon>
        <taxon>Cytophagales</taxon>
        <taxon>Chryseotaleaceae</taxon>
        <taxon>Chryseosolibacter</taxon>
    </lineage>
</organism>
<dbReference type="Proteomes" id="UP001319200">
    <property type="component" value="Unassembled WGS sequence"/>
</dbReference>
<reference evidence="1 2" key="1">
    <citation type="submission" date="2021-05" db="EMBL/GenBank/DDBJ databases">
        <title>A Polyphasic approach of four new species of the genus Ohtaekwangia: Ohtaekwangia histidinii sp. nov., Ohtaekwangia cretensis sp. nov., Ohtaekwangia indiensis sp. nov., Ohtaekwangia reichenbachii sp. nov. from diverse environment.</title>
        <authorList>
            <person name="Octaviana S."/>
        </authorList>
    </citation>
    <scope>NUCLEOTIDE SEQUENCE [LARGE SCALE GENOMIC DNA]</scope>
    <source>
        <strain evidence="1 2">PWU4</strain>
    </source>
</reference>
<accession>A0AAP2GPV0</accession>
<keyword evidence="2" id="KW-1185">Reference proteome</keyword>
<evidence type="ECO:0000313" key="2">
    <source>
        <dbReference type="Proteomes" id="UP001319200"/>
    </source>
</evidence>
<sequence length="67" mass="7345">MPEIKKGLVIDLGSVLINECAFAIVDEQVYNTLRVSLIENLPDAAEVVTPSELTGYTLAMSYLKSEE</sequence>
<proteinExistence type="predicted"/>
<evidence type="ECO:0000313" key="1">
    <source>
        <dbReference type="EMBL" id="MBT1699488.1"/>
    </source>
</evidence>